<evidence type="ECO:0000313" key="2">
    <source>
        <dbReference type="Proteomes" id="UP001575652"/>
    </source>
</evidence>
<accession>A0ABV4UKW3</accession>
<sequence>MKPILSLALAGVIAVGGGLVAVGAEPLVEAFSHTPIIEVVPEPATPQELADLVIIETEIPGSGEQVPCSELLPEERGNC</sequence>
<protein>
    <submittedName>
        <fullName evidence="1">Uncharacterized protein</fullName>
    </submittedName>
</protein>
<comment type="caution">
    <text evidence="1">The sequence shown here is derived from an EMBL/GenBank/DDBJ whole genome shotgun (WGS) entry which is preliminary data.</text>
</comment>
<dbReference type="EMBL" id="JBHDLJ010000004">
    <property type="protein sequence ID" value="MFB0834269.1"/>
    <property type="molecule type" value="Genomic_DNA"/>
</dbReference>
<evidence type="ECO:0000313" key="1">
    <source>
        <dbReference type="EMBL" id="MFB0834269.1"/>
    </source>
</evidence>
<reference evidence="1 2" key="1">
    <citation type="submission" date="2024-09" db="EMBL/GenBank/DDBJ databases">
        <authorList>
            <person name="Salinas-Garcia M.A."/>
            <person name="Prieme A."/>
        </authorList>
    </citation>
    <scope>NUCLEOTIDE SEQUENCE [LARGE SCALE GENOMIC DNA]</scope>
    <source>
        <strain evidence="1 2">DSM 21081</strain>
    </source>
</reference>
<keyword evidence="2" id="KW-1185">Reference proteome</keyword>
<organism evidence="1 2">
    <name type="scientific">Arthrobacter halodurans</name>
    <dbReference type="NCBI Taxonomy" id="516699"/>
    <lineage>
        <taxon>Bacteria</taxon>
        <taxon>Bacillati</taxon>
        <taxon>Actinomycetota</taxon>
        <taxon>Actinomycetes</taxon>
        <taxon>Micrococcales</taxon>
        <taxon>Micrococcaceae</taxon>
        <taxon>Arthrobacter</taxon>
    </lineage>
</organism>
<dbReference type="Proteomes" id="UP001575652">
    <property type="component" value="Unassembled WGS sequence"/>
</dbReference>
<proteinExistence type="predicted"/>
<dbReference type="RefSeq" id="WP_373971438.1">
    <property type="nucleotide sequence ID" value="NZ_JBHDLJ010000004.1"/>
</dbReference>
<gene>
    <name evidence="1" type="ORF">ACETWP_06685</name>
</gene>
<name>A0ABV4UKW3_9MICC</name>